<evidence type="ECO:0000313" key="2">
    <source>
        <dbReference type="Proteomes" id="UP000530928"/>
    </source>
</evidence>
<keyword evidence="2" id="KW-1185">Reference proteome</keyword>
<dbReference type="AlphaFoldDB" id="A0A7W0CF55"/>
<gene>
    <name evidence="1" type="ORF">HNR30_001381</name>
</gene>
<dbReference type="Proteomes" id="UP000530928">
    <property type="component" value="Unassembled WGS sequence"/>
</dbReference>
<proteinExistence type="predicted"/>
<evidence type="ECO:0000313" key="1">
    <source>
        <dbReference type="EMBL" id="MBA2890046.1"/>
    </source>
</evidence>
<sequence>MSLVIAPAALTDQATGDWAHFQQETPEPEPFDPAAADRLPEPARRWVRHAIRPGAPLRRSVVFHTHGMIKLGSWRSFDAHQALTPFDGYVWAARTGLIRGFDRYRAGEGEMRWRLLGLFPVMSQRGRDVSRSAAGRLAGEFVMAPASALDPRIVWKPVDDRRVVAVVPGGNDVTLTIAGSGRLEAVSLQRWGNPDGGAPRYLTFAAAMLDEVTFDGYTIPAEVRGSWDGDEFIWYVIDEAIFR</sequence>
<comment type="caution">
    <text evidence="1">The sequence shown here is derived from an EMBL/GenBank/DDBJ whole genome shotgun (WGS) entry which is preliminary data.</text>
</comment>
<name>A0A7W0CF55_9ACTN</name>
<organism evidence="1 2">
    <name type="scientific">Nonomuraea soli</name>
    <dbReference type="NCBI Taxonomy" id="1032476"/>
    <lineage>
        <taxon>Bacteria</taxon>
        <taxon>Bacillati</taxon>
        <taxon>Actinomycetota</taxon>
        <taxon>Actinomycetes</taxon>
        <taxon>Streptosporangiales</taxon>
        <taxon>Streptosporangiaceae</taxon>
        <taxon>Nonomuraea</taxon>
    </lineage>
</organism>
<dbReference type="RefSeq" id="WP_181608774.1">
    <property type="nucleotide sequence ID" value="NZ_BAABAM010000001.1"/>
</dbReference>
<dbReference type="InterPro" id="IPR046674">
    <property type="entry name" value="DUF6544"/>
</dbReference>
<accession>A0A7W0CF55</accession>
<reference evidence="1 2" key="1">
    <citation type="submission" date="2020-07" db="EMBL/GenBank/DDBJ databases">
        <title>Genomic Encyclopedia of Type Strains, Phase IV (KMG-IV): sequencing the most valuable type-strain genomes for metagenomic binning, comparative biology and taxonomic classification.</title>
        <authorList>
            <person name="Goeker M."/>
        </authorList>
    </citation>
    <scope>NUCLEOTIDE SEQUENCE [LARGE SCALE GENOMIC DNA]</scope>
    <source>
        <strain evidence="1 2">DSM 45533</strain>
    </source>
</reference>
<dbReference type="Pfam" id="PF20181">
    <property type="entry name" value="DUF6544"/>
    <property type="match status" value="1"/>
</dbReference>
<dbReference type="EMBL" id="JACDUR010000001">
    <property type="protein sequence ID" value="MBA2890046.1"/>
    <property type="molecule type" value="Genomic_DNA"/>
</dbReference>
<protein>
    <submittedName>
        <fullName evidence="1">Uncharacterized protein</fullName>
    </submittedName>
</protein>